<dbReference type="EMBL" id="JAUJYN010000011">
    <property type="protein sequence ID" value="KAK1261162.1"/>
    <property type="molecule type" value="Genomic_DNA"/>
</dbReference>
<keyword evidence="3" id="KW-1185">Reference proteome</keyword>
<reference evidence="2" key="1">
    <citation type="journal article" date="2023" name="Nat. Commun.">
        <title>Diploid and tetraploid genomes of Acorus and the evolution of monocots.</title>
        <authorList>
            <person name="Ma L."/>
            <person name="Liu K.W."/>
            <person name="Li Z."/>
            <person name="Hsiao Y.Y."/>
            <person name="Qi Y."/>
            <person name="Fu T."/>
            <person name="Tang G.D."/>
            <person name="Zhang D."/>
            <person name="Sun W.H."/>
            <person name="Liu D.K."/>
            <person name="Li Y."/>
            <person name="Chen G.Z."/>
            <person name="Liu X.D."/>
            <person name="Liao X.Y."/>
            <person name="Jiang Y.T."/>
            <person name="Yu X."/>
            <person name="Hao Y."/>
            <person name="Huang J."/>
            <person name="Zhao X.W."/>
            <person name="Ke S."/>
            <person name="Chen Y.Y."/>
            <person name="Wu W.L."/>
            <person name="Hsu J.L."/>
            <person name="Lin Y.F."/>
            <person name="Huang M.D."/>
            <person name="Li C.Y."/>
            <person name="Huang L."/>
            <person name="Wang Z.W."/>
            <person name="Zhao X."/>
            <person name="Zhong W.Y."/>
            <person name="Peng D.H."/>
            <person name="Ahmad S."/>
            <person name="Lan S."/>
            <person name="Zhang J.S."/>
            <person name="Tsai W.C."/>
            <person name="Van de Peer Y."/>
            <person name="Liu Z.J."/>
        </authorList>
    </citation>
    <scope>NUCLEOTIDE SEQUENCE</scope>
    <source>
        <strain evidence="2">SCP</strain>
    </source>
</reference>
<evidence type="ECO:0000313" key="2">
    <source>
        <dbReference type="EMBL" id="KAK1261162.1"/>
    </source>
</evidence>
<gene>
    <name evidence="2" type="ORF">QJS04_geneDACA021965</name>
</gene>
<dbReference type="AlphaFoldDB" id="A0AAV9AAH7"/>
<proteinExistence type="predicted"/>
<evidence type="ECO:0000256" key="1">
    <source>
        <dbReference type="SAM" id="MobiDB-lite"/>
    </source>
</evidence>
<name>A0AAV9AAH7_ACOGR</name>
<feature type="region of interest" description="Disordered" evidence="1">
    <location>
        <begin position="68"/>
        <end position="92"/>
    </location>
</feature>
<accession>A0AAV9AAH7</accession>
<organism evidence="2 3">
    <name type="scientific">Acorus gramineus</name>
    <name type="common">Dwarf sweet flag</name>
    <dbReference type="NCBI Taxonomy" id="55184"/>
    <lineage>
        <taxon>Eukaryota</taxon>
        <taxon>Viridiplantae</taxon>
        <taxon>Streptophyta</taxon>
        <taxon>Embryophyta</taxon>
        <taxon>Tracheophyta</taxon>
        <taxon>Spermatophyta</taxon>
        <taxon>Magnoliopsida</taxon>
        <taxon>Liliopsida</taxon>
        <taxon>Acoraceae</taxon>
        <taxon>Acorus</taxon>
    </lineage>
</organism>
<evidence type="ECO:0000313" key="3">
    <source>
        <dbReference type="Proteomes" id="UP001179952"/>
    </source>
</evidence>
<sequence length="179" mass="20400">MNGSGSGKEETNVIDSHGLGNGGVRTFHSAALRWQSLMEITELERLRLQKEERKKKLRIDDVELPLQEITTSNRPVQAPPRPGGRQNQKERRIVPVDRSEVRLQPKNPRNNEIQPSTTITTSDPFLQTTPIFSDQGLGGLKHTLGGILRRRVTADRFWQNLQVQIKRLGFFFSSDVLFF</sequence>
<feature type="region of interest" description="Disordered" evidence="1">
    <location>
        <begin position="1"/>
        <end position="22"/>
    </location>
</feature>
<reference evidence="2" key="2">
    <citation type="submission" date="2023-06" db="EMBL/GenBank/DDBJ databases">
        <authorList>
            <person name="Ma L."/>
            <person name="Liu K.-W."/>
            <person name="Li Z."/>
            <person name="Hsiao Y.-Y."/>
            <person name="Qi Y."/>
            <person name="Fu T."/>
            <person name="Tang G."/>
            <person name="Zhang D."/>
            <person name="Sun W.-H."/>
            <person name="Liu D.-K."/>
            <person name="Li Y."/>
            <person name="Chen G.-Z."/>
            <person name="Liu X.-D."/>
            <person name="Liao X.-Y."/>
            <person name="Jiang Y.-T."/>
            <person name="Yu X."/>
            <person name="Hao Y."/>
            <person name="Huang J."/>
            <person name="Zhao X.-W."/>
            <person name="Ke S."/>
            <person name="Chen Y.-Y."/>
            <person name="Wu W.-L."/>
            <person name="Hsu J.-L."/>
            <person name="Lin Y.-F."/>
            <person name="Huang M.-D."/>
            <person name="Li C.-Y."/>
            <person name="Huang L."/>
            <person name="Wang Z.-W."/>
            <person name="Zhao X."/>
            <person name="Zhong W.-Y."/>
            <person name="Peng D.-H."/>
            <person name="Ahmad S."/>
            <person name="Lan S."/>
            <person name="Zhang J.-S."/>
            <person name="Tsai W.-C."/>
            <person name="Van De Peer Y."/>
            <person name="Liu Z.-J."/>
        </authorList>
    </citation>
    <scope>NUCLEOTIDE SEQUENCE</scope>
    <source>
        <strain evidence="2">SCP</strain>
        <tissue evidence="2">Leaves</tissue>
    </source>
</reference>
<protein>
    <submittedName>
        <fullName evidence="2">Uncharacterized protein</fullName>
    </submittedName>
</protein>
<dbReference type="Proteomes" id="UP001179952">
    <property type="component" value="Unassembled WGS sequence"/>
</dbReference>
<comment type="caution">
    <text evidence="2">The sequence shown here is derived from an EMBL/GenBank/DDBJ whole genome shotgun (WGS) entry which is preliminary data.</text>
</comment>